<dbReference type="OrthoDB" id="3053196at2759"/>
<dbReference type="STRING" id="341454.A0A4S2MSA4"/>
<feature type="region of interest" description="Disordered" evidence="10">
    <location>
        <begin position="1"/>
        <end position="30"/>
    </location>
</feature>
<dbReference type="SMART" id="SM00724">
    <property type="entry name" value="TLC"/>
    <property type="match status" value="1"/>
</dbReference>
<evidence type="ECO:0000256" key="3">
    <source>
        <dbReference type="ARBA" id="ARBA00022679"/>
    </source>
</evidence>
<keyword evidence="5" id="KW-0256">Endoplasmic reticulum</keyword>
<evidence type="ECO:0000256" key="7">
    <source>
        <dbReference type="ARBA" id="ARBA00023136"/>
    </source>
</evidence>
<keyword evidence="14" id="KW-1185">Reference proteome</keyword>
<dbReference type="Proteomes" id="UP000298138">
    <property type="component" value="Unassembled WGS sequence"/>
</dbReference>
<dbReference type="AlphaFoldDB" id="A0A4S2MSA4"/>
<dbReference type="GO" id="GO:0046513">
    <property type="term" value="P:ceramide biosynthetic process"/>
    <property type="evidence" value="ECO:0007669"/>
    <property type="project" value="InterPro"/>
</dbReference>
<evidence type="ECO:0000256" key="8">
    <source>
        <dbReference type="ARBA" id="ARBA00023180"/>
    </source>
</evidence>
<feature type="transmembrane region" description="Helical" evidence="11">
    <location>
        <begin position="75"/>
        <end position="92"/>
    </location>
</feature>
<dbReference type="PANTHER" id="PTHR12560:SF11">
    <property type="entry name" value="CERAMIDE SYNTHASE LAC1-RELATED"/>
    <property type="match status" value="1"/>
</dbReference>
<dbReference type="PIRSF" id="PIRSF005225">
    <property type="entry name" value="LAG1_LAC1"/>
    <property type="match status" value="1"/>
</dbReference>
<reference evidence="13 14" key="1">
    <citation type="submission" date="2019-04" db="EMBL/GenBank/DDBJ databases">
        <title>Comparative genomics and transcriptomics to analyze fruiting body development in filamentous ascomycetes.</title>
        <authorList>
            <consortium name="DOE Joint Genome Institute"/>
            <person name="Lutkenhaus R."/>
            <person name="Traeger S."/>
            <person name="Breuer J."/>
            <person name="Kuo A."/>
            <person name="Lipzen A."/>
            <person name="Pangilinan J."/>
            <person name="Dilworth D."/>
            <person name="Sandor L."/>
            <person name="Poggeler S."/>
            <person name="Barry K."/>
            <person name="Grigoriev I.V."/>
            <person name="Nowrousian M."/>
        </authorList>
    </citation>
    <scope>NUCLEOTIDE SEQUENCE [LARGE SCALE GENOMIC DNA]</scope>
    <source>
        <strain evidence="13 14">CBS 389.68</strain>
    </source>
</reference>
<feature type="transmembrane region" description="Helical" evidence="11">
    <location>
        <begin position="175"/>
        <end position="194"/>
    </location>
</feature>
<evidence type="ECO:0000256" key="11">
    <source>
        <dbReference type="SAM" id="Phobius"/>
    </source>
</evidence>
<dbReference type="GO" id="GO:0050291">
    <property type="term" value="F:sphingosine N-acyltransferase activity"/>
    <property type="evidence" value="ECO:0007669"/>
    <property type="project" value="InterPro"/>
</dbReference>
<dbReference type="InterPro" id="IPR016439">
    <property type="entry name" value="Lag1/Lac1-like"/>
</dbReference>
<sequence>MPRKIAATPVNGRPRRHSNLGEDIRGDTSAAAVATMPTTAEQREASRFRRRTLSKERRRPRNWFTIYREASYRHTWLNPLIAIIVGFVGYLVNPKETNPLHSAIFLSYPIGPDPSYHQDPTAQQYGKGTKDINFVIFYTFFFSFTREFLMQRYLRPLAHRCGITKKGKVARFMEQTYTAIYFSFFVPWGLWILYKTEIWRFNTLSTRAFYENYPHRTHTAEFKAYYLLQAAYWLQQAIVLMLQLEKPRSDFKELVLHHIVTVSLIALSYRFHFTWIGLAVFFTHDCSDFFLATSKTLNYLDHPLIGPYFGFFIFVWIYMRHYINLRIIWSLFTEFRTVGPWLLDWEAGFYKCFLAQTITTGLLGSIQALNLFWLYFIIRIAKRFVMQKEAVDERSEDEAEEESDEPVKTDVKTPEITVNGEKKI</sequence>
<keyword evidence="7 9" id="KW-0472">Membrane</keyword>
<evidence type="ECO:0000256" key="4">
    <source>
        <dbReference type="ARBA" id="ARBA00022692"/>
    </source>
</evidence>
<keyword evidence="3" id="KW-0808">Transferase</keyword>
<evidence type="ECO:0000256" key="9">
    <source>
        <dbReference type="PROSITE-ProRule" id="PRU00205"/>
    </source>
</evidence>
<evidence type="ECO:0000256" key="5">
    <source>
        <dbReference type="ARBA" id="ARBA00022824"/>
    </source>
</evidence>
<dbReference type="Pfam" id="PF03798">
    <property type="entry name" value="TRAM_LAG1_CLN8"/>
    <property type="match status" value="1"/>
</dbReference>
<dbReference type="PROSITE" id="PS50922">
    <property type="entry name" value="TLC"/>
    <property type="match status" value="1"/>
</dbReference>
<evidence type="ECO:0000313" key="14">
    <source>
        <dbReference type="Proteomes" id="UP000298138"/>
    </source>
</evidence>
<feature type="transmembrane region" description="Helical" evidence="11">
    <location>
        <begin position="355"/>
        <end position="378"/>
    </location>
</feature>
<dbReference type="InterPro" id="IPR006634">
    <property type="entry name" value="TLC-dom"/>
</dbReference>
<protein>
    <submittedName>
        <fullName evidence="13">Acyl-CoA-dependent ceramide synthase</fullName>
    </submittedName>
</protein>
<feature type="region of interest" description="Disordered" evidence="10">
    <location>
        <begin position="392"/>
        <end position="424"/>
    </location>
</feature>
<keyword evidence="6 11" id="KW-1133">Transmembrane helix</keyword>
<feature type="transmembrane region" description="Helical" evidence="11">
    <location>
        <begin position="302"/>
        <end position="319"/>
    </location>
</feature>
<evidence type="ECO:0000313" key="13">
    <source>
        <dbReference type="EMBL" id="TGZ79439.1"/>
    </source>
</evidence>
<dbReference type="GO" id="GO:0005789">
    <property type="term" value="C:endoplasmic reticulum membrane"/>
    <property type="evidence" value="ECO:0007669"/>
    <property type="project" value="UniProtKB-SubCell"/>
</dbReference>
<feature type="compositionally biased region" description="Acidic residues" evidence="10">
    <location>
        <begin position="394"/>
        <end position="404"/>
    </location>
</feature>
<evidence type="ECO:0000256" key="1">
    <source>
        <dbReference type="ARBA" id="ARBA00004477"/>
    </source>
</evidence>
<keyword evidence="4 9" id="KW-0812">Transmembrane</keyword>
<dbReference type="FunCoup" id="A0A4S2MSA4">
    <property type="interactions" value="578"/>
</dbReference>
<organism evidence="13 14">
    <name type="scientific">Ascodesmis nigricans</name>
    <dbReference type="NCBI Taxonomy" id="341454"/>
    <lineage>
        <taxon>Eukaryota</taxon>
        <taxon>Fungi</taxon>
        <taxon>Dikarya</taxon>
        <taxon>Ascomycota</taxon>
        <taxon>Pezizomycotina</taxon>
        <taxon>Pezizomycetes</taxon>
        <taxon>Pezizales</taxon>
        <taxon>Ascodesmidaceae</taxon>
        <taxon>Ascodesmis</taxon>
    </lineage>
</organism>
<feature type="transmembrane region" description="Helical" evidence="11">
    <location>
        <begin position="254"/>
        <end position="282"/>
    </location>
</feature>
<comment type="subcellular location">
    <subcellularLocation>
        <location evidence="1">Endoplasmic reticulum membrane</location>
        <topology evidence="1">Multi-pass membrane protein</topology>
    </subcellularLocation>
</comment>
<feature type="transmembrane region" description="Helical" evidence="11">
    <location>
        <begin position="326"/>
        <end position="343"/>
    </location>
</feature>
<dbReference type="InParanoid" id="A0A4S2MSA4"/>
<proteinExistence type="inferred from homology"/>
<accession>A0A4S2MSA4</accession>
<feature type="domain" description="TLC" evidence="12">
    <location>
        <begin position="167"/>
        <end position="386"/>
    </location>
</feature>
<evidence type="ECO:0000259" key="12">
    <source>
        <dbReference type="PROSITE" id="PS50922"/>
    </source>
</evidence>
<dbReference type="PANTHER" id="PTHR12560">
    <property type="entry name" value="LONGEVITY ASSURANCE FACTOR 1 LAG1"/>
    <property type="match status" value="1"/>
</dbReference>
<name>A0A4S2MSA4_9PEZI</name>
<evidence type="ECO:0000256" key="10">
    <source>
        <dbReference type="SAM" id="MobiDB-lite"/>
    </source>
</evidence>
<dbReference type="EMBL" id="ML220131">
    <property type="protein sequence ID" value="TGZ79439.1"/>
    <property type="molecule type" value="Genomic_DNA"/>
</dbReference>
<evidence type="ECO:0000256" key="2">
    <source>
        <dbReference type="ARBA" id="ARBA00009808"/>
    </source>
</evidence>
<evidence type="ECO:0000256" key="6">
    <source>
        <dbReference type="ARBA" id="ARBA00022989"/>
    </source>
</evidence>
<comment type="similarity">
    <text evidence="2">Belongs to the sphingosine N-acyltransferase family.</text>
</comment>
<keyword evidence="8" id="KW-0325">Glycoprotein</keyword>
<gene>
    <name evidence="13" type="ORF">EX30DRAFT_107675</name>
</gene>